<dbReference type="InterPro" id="IPR036322">
    <property type="entry name" value="WD40_repeat_dom_sf"/>
</dbReference>
<keyword evidence="2" id="KW-0677">Repeat</keyword>
<comment type="caution">
    <text evidence="5">The sequence shown here is derived from an EMBL/GenBank/DDBJ whole genome shotgun (WGS) entry which is preliminary data.</text>
</comment>
<protein>
    <submittedName>
        <fullName evidence="5">Uncharacterized protein</fullName>
    </submittedName>
</protein>
<dbReference type="AlphaFoldDB" id="A0A1R2B0Y5"/>
<evidence type="ECO:0000256" key="2">
    <source>
        <dbReference type="ARBA" id="ARBA00022737"/>
    </source>
</evidence>
<evidence type="ECO:0000256" key="1">
    <source>
        <dbReference type="ARBA" id="ARBA00022574"/>
    </source>
</evidence>
<dbReference type="PROSITE" id="PS50294">
    <property type="entry name" value="WD_REPEATS_REGION"/>
    <property type="match status" value="2"/>
</dbReference>
<evidence type="ECO:0000313" key="6">
    <source>
        <dbReference type="Proteomes" id="UP000187209"/>
    </source>
</evidence>
<feature type="coiled-coil region" evidence="4">
    <location>
        <begin position="56"/>
        <end position="112"/>
    </location>
</feature>
<dbReference type="InterPro" id="IPR020472">
    <property type="entry name" value="WD40_PAC1"/>
</dbReference>
<dbReference type="CDD" id="cd00200">
    <property type="entry name" value="WD40"/>
    <property type="match status" value="1"/>
</dbReference>
<dbReference type="InterPro" id="IPR019775">
    <property type="entry name" value="WD40_repeat_CS"/>
</dbReference>
<dbReference type="Proteomes" id="UP000187209">
    <property type="component" value="Unassembled WGS sequence"/>
</dbReference>
<evidence type="ECO:0000256" key="4">
    <source>
        <dbReference type="SAM" id="Coils"/>
    </source>
</evidence>
<gene>
    <name evidence="5" type="ORF">SteCoe_31644</name>
</gene>
<dbReference type="InterPro" id="IPR001680">
    <property type="entry name" value="WD40_rpt"/>
</dbReference>
<sequence>MLQCSVCSEKPTRKCNTCNGKLFCNKCSYIHFDYHIEKGTFCNFGKIQIFLSSIKMGRLKENIKQAIKVIESQKLKILENTSKTMHSIKNMMNLAFEELEKMKKKYEELYKKEFFDEKEFSQVEEIIKERLAFEYPFFGYIEGTLTKNSNAKKANNKRVSMEMLESEYKLYVEGHTSCINTIAVSNDSTLIASGSGLQKSSDNRKSIWSINKKHQNSSDNTIRVWNAKEKQQIAVFKGHTEPINSIVMTSDNHYIISGSNDKTIRIWNLLAERQSELVLKGHESRVSSVAITSDDKFIVSGSWDKTIRLWDMQKKCQEGIFLGHEDIINVVAVTNDKQFIVSGSGSELKNEDNTVRIWNLNDKRQETVFEVHR</sequence>
<dbReference type="PRINTS" id="PR00320">
    <property type="entry name" value="GPROTEINBRPT"/>
</dbReference>
<keyword evidence="4" id="KW-0175">Coiled coil</keyword>
<organism evidence="5 6">
    <name type="scientific">Stentor coeruleus</name>
    <dbReference type="NCBI Taxonomy" id="5963"/>
    <lineage>
        <taxon>Eukaryota</taxon>
        <taxon>Sar</taxon>
        <taxon>Alveolata</taxon>
        <taxon>Ciliophora</taxon>
        <taxon>Postciliodesmatophora</taxon>
        <taxon>Heterotrichea</taxon>
        <taxon>Heterotrichida</taxon>
        <taxon>Stentoridae</taxon>
        <taxon>Stentor</taxon>
    </lineage>
</organism>
<dbReference type="PROSITE" id="PS50082">
    <property type="entry name" value="WD_REPEATS_2"/>
    <property type="match status" value="2"/>
</dbReference>
<dbReference type="PANTHER" id="PTHR22847:SF637">
    <property type="entry name" value="WD REPEAT DOMAIN 5B"/>
    <property type="match status" value="1"/>
</dbReference>
<dbReference type="SMART" id="SM00320">
    <property type="entry name" value="WD40"/>
    <property type="match status" value="4"/>
</dbReference>
<dbReference type="Gene3D" id="2.130.10.10">
    <property type="entry name" value="YVTN repeat-like/Quinoprotein amine dehydrogenase"/>
    <property type="match status" value="2"/>
</dbReference>
<evidence type="ECO:0000313" key="5">
    <source>
        <dbReference type="EMBL" id="OMJ70397.1"/>
    </source>
</evidence>
<dbReference type="SUPFAM" id="SSF50978">
    <property type="entry name" value="WD40 repeat-like"/>
    <property type="match status" value="1"/>
</dbReference>
<dbReference type="PANTHER" id="PTHR22847">
    <property type="entry name" value="WD40 REPEAT PROTEIN"/>
    <property type="match status" value="1"/>
</dbReference>
<proteinExistence type="predicted"/>
<keyword evidence="6" id="KW-1185">Reference proteome</keyword>
<dbReference type="Pfam" id="PF00400">
    <property type="entry name" value="WD40"/>
    <property type="match status" value="4"/>
</dbReference>
<dbReference type="OrthoDB" id="538223at2759"/>
<keyword evidence="1 3" id="KW-0853">WD repeat</keyword>
<evidence type="ECO:0000256" key="3">
    <source>
        <dbReference type="PROSITE-ProRule" id="PRU00221"/>
    </source>
</evidence>
<dbReference type="PROSITE" id="PS00678">
    <property type="entry name" value="WD_REPEATS_1"/>
    <property type="match status" value="2"/>
</dbReference>
<reference evidence="5 6" key="1">
    <citation type="submission" date="2016-11" db="EMBL/GenBank/DDBJ databases">
        <title>The macronuclear genome of Stentor coeruleus: a giant cell with tiny introns.</title>
        <authorList>
            <person name="Slabodnick M."/>
            <person name="Ruby J.G."/>
            <person name="Reiff S.B."/>
            <person name="Swart E.C."/>
            <person name="Gosai S."/>
            <person name="Prabakaran S."/>
            <person name="Witkowska E."/>
            <person name="Larue G.E."/>
            <person name="Fisher S."/>
            <person name="Freeman R.M."/>
            <person name="Gunawardena J."/>
            <person name="Chu W."/>
            <person name="Stover N.A."/>
            <person name="Gregory B.D."/>
            <person name="Nowacki M."/>
            <person name="Derisi J."/>
            <person name="Roy S.W."/>
            <person name="Marshall W.F."/>
            <person name="Sood P."/>
        </authorList>
    </citation>
    <scope>NUCLEOTIDE SEQUENCE [LARGE SCALE GENOMIC DNA]</scope>
    <source>
        <strain evidence="5">WM001</strain>
    </source>
</reference>
<feature type="repeat" description="WD" evidence="3">
    <location>
        <begin position="236"/>
        <end position="269"/>
    </location>
</feature>
<name>A0A1R2B0Y5_9CILI</name>
<accession>A0A1R2B0Y5</accession>
<dbReference type="GO" id="GO:1990234">
    <property type="term" value="C:transferase complex"/>
    <property type="evidence" value="ECO:0007669"/>
    <property type="project" value="UniProtKB-ARBA"/>
</dbReference>
<dbReference type="EMBL" id="MPUH01001092">
    <property type="protein sequence ID" value="OMJ70397.1"/>
    <property type="molecule type" value="Genomic_DNA"/>
</dbReference>
<feature type="repeat" description="WD" evidence="3">
    <location>
        <begin position="279"/>
        <end position="313"/>
    </location>
</feature>
<dbReference type="InterPro" id="IPR015943">
    <property type="entry name" value="WD40/YVTN_repeat-like_dom_sf"/>
</dbReference>